<evidence type="ECO:0000313" key="3">
    <source>
        <dbReference type="Proteomes" id="UP000550707"/>
    </source>
</evidence>
<protein>
    <submittedName>
        <fullName evidence="2">Anoctamin 4</fullName>
    </submittedName>
</protein>
<accession>A0A7J8FUW0</accession>
<comment type="caution">
    <text evidence="2">The sequence shown here is derived from an EMBL/GenBank/DDBJ whole genome shotgun (WGS) entry which is preliminary data.</text>
</comment>
<dbReference type="Proteomes" id="UP000550707">
    <property type="component" value="Unassembled WGS sequence"/>
</dbReference>
<evidence type="ECO:0000256" key="1">
    <source>
        <dbReference type="SAM" id="MobiDB-lite"/>
    </source>
</evidence>
<evidence type="ECO:0000313" key="2">
    <source>
        <dbReference type="EMBL" id="KAF6451583.1"/>
    </source>
</evidence>
<dbReference type="AlphaFoldDB" id="A0A7J8FUW0"/>
<gene>
    <name evidence="2" type="ORF">HJG59_000759</name>
</gene>
<reference evidence="2 3" key="1">
    <citation type="journal article" date="2020" name="Nature">
        <title>Six reference-quality genomes reveal evolution of bat adaptations.</title>
        <authorList>
            <person name="Jebb D."/>
            <person name="Huang Z."/>
            <person name="Pippel M."/>
            <person name="Hughes G.M."/>
            <person name="Lavrichenko K."/>
            <person name="Devanna P."/>
            <person name="Winkler S."/>
            <person name="Jermiin L.S."/>
            <person name="Skirmuntt E.C."/>
            <person name="Katzourakis A."/>
            <person name="Burkitt-Gray L."/>
            <person name="Ray D.A."/>
            <person name="Sullivan K.A.M."/>
            <person name="Roscito J.G."/>
            <person name="Kirilenko B.M."/>
            <person name="Davalos L.M."/>
            <person name="Corthals A.P."/>
            <person name="Power M.L."/>
            <person name="Jones G."/>
            <person name="Ransome R.D."/>
            <person name="Dechmann D.K.N."/>
            <person name="Locatelli A.G."/>
            <person name="Puechmaille S.J."/>
            <person name="Fedrigo O."/>
            <person name="Jarvis E.D."/>
            <person name="Hiller M."/>
            <person name="Vernes S.C."/>
            <person name="Myers E.W."/>
            <person name="Teeling E.C."/>
        </authorList>
    </citation>
    <scope>NUCLEOTIDE SEQUENCE [LARGE SCALE GENOMIC DNA]</scope>
    <source>
        <strain evidence="2">MMolMol1</strain>
        <tissue evidence="2">Muscle</tissue>
    </source>
</reference>
<name>A0A7J8FUW0_MOLMO</name>
<feature type="region of interest" description="Disordered" evidence="1">
    <location>
        <begin position="1"/>
        <end position="29"/>
    </location>
</feature>
<sequence length="70" mass="7685">MEASSSGTTGGKAKASHAEGGYQLDMQILPDGPKSDVDFSEILNAIQESKFHSNFKFIMKEETHNSWEGH</sequence>
<proteinExistence type="predicted"/>
<keyword evidence="3" id="KW-1185">Reference proteome</keyword>
<organism evidence="2 3">
    <name type="scientific">Molossus molossus</name>
    <name type="common">Pallas' mastiff bat</name>
    <name type="synonym">Vespertilio molossus</name>
    <dbReference type="NCBI Taxonomy" id="27622"/>
    <lineage>
        <taxon>Eukaryota</taxon>
        <taxon>Metazoa</taxon>
        <taxon>Chordata</taxon>
        <taxon>Craniata</taxon>
        <taxon>Vertebrata</taxon>
        <taxon>Euteleostomi</taxon>
        <taxon>Mammalia</taxon>
        <taxon>Eutheria</taxon>
        <taxon>Laurasiatheria</taxon>
        <taxon>Chiroptera</taxon>
        <taxon>Yangochiroptera</taxon>
        <taxon>Molossidae</taxon>
        <taxon>Molossus</taxon>
    </lineage>
</organism>
<dbReference type="EMBL" id="JACASF010000010">
    <property type="protein sequence ID" value="KAF6451583.1"/>
    <property type="molecule type" value="Genomic_DNA"/>
</dbReference>